<keyword evidence="2" id="KW-1185">Reference proteome</keyword>
<name>A0A1I7X803_HETBA</name>
<organism evidence="2 3">
    <name type="scientific">Heterorhabditis bacteriophora</name>
    <name type="common">Entomopathogenic nematode worm</name>
    <dbReference type="NCBI Taxonomy" id="37862"/>
    <lineage>
        <taxon>Eukaryota</taxon>
        <taxon>Metazoa</taxon>
        <taxon>Ecdysozoa</taxon>
        <taxon>Nematoda</taxon>
        <taxon>Chromadorea</taxon>
        <taxon>Rhabditida</taxon>
        <taxon>Rhabditina</taxon>
        <taxon>Rhabditomorpha</taxon>
        <taxon>Strongyloidea</taxon>
        <taxon>Heterorhabditidae</taxon>
        <taxon>Heterorhabditis</taxon>
    </lineage>
</organism>
<accession>A0A1I7X803</accession>
<keyword evidence="1" id="KW-0812">Transmembrane</keyword>
<sequence length="222" mass="25204">MSSIYTYNKYVIILYLSLRSILSIIMYMHSVSSNFVVSGAEVAQAAMIKAAALRQVQAQVVANASGFNFSLLFNPSMPQVIHMSSAEEKKRDEEKPQKSASDIAKEMMKWAKKQEKAKVHMSLKPLVKPLETKSALETVASVLVTIPMKNNHFLMPCVNRLVWKIILMISPPHRSLREFNIIFLLIDTEMLATTPQRHLAKIFYLIPNLVYNTIIIRISHNS</sequence>
<evidence type="ECO:0000256" key="1">
    <source>
        <dbReference type="SAM" id="Phobius"/>
    </source>
</evidence>
<feature type="transmembrane region" description="Helical" evidence="1">
    <location>
        <begin position="12"/>
        <end position="29"/>
    </location>
</feature>
<proteinExistence type="predicted"/>
<keyword evidence="1" id="KW-1133">Transmembrane helix</keyword>
<protein>
    <submittedName>
        <fullName evidence="3">Auxin efflux carrier component</fullName>
    </submittedName>
</protein>
<evidence type="ECO:0000313" key="2">
    <source>
        <dbReference type="Proteomes" id="UP000095283"/>
    </source>
</evidence>
<dbReference type="WBParaSite" id="Hba_13709">
    <property type="protein sequence ID" value="Hba_13709"/>
    <property type="gene ID" value="Hba_13709"/>
</dbReference>
<dbReference type="Proteomes" id="UP000095283">
    <property type="component" value="Unplaced"/>
</dbReference>
<evidence type="ECO:0000313" key="3">
    <source>
        <dbReference type="WBParaSite" id="Hba_13709"/>
    </source>
</evidence>
<keyword evidence="1" id="KW-0472">Membrane</keyword>
<dbReference type="AlphaFoldDB" id="A0A1I7X803"/>
<reference evidence="3" key="1">
    <citation type="submission" date="2016-11" db="UniProtKB">
        <authorList>
            <consortium name="WormBaseParasite"/>
        </authorList>
    </citation>
    <scope>IDENTIFICATION</scope>
</reference>